<dbReference type="Gramene" id="TraesWEE_scaffold_034989_01G000100.1">
    <property type="protein sequence ID" value="TraesWEE_scaffold_034989_01G000100.1"/>
    <property type="gene ID" value="TraesWEE_scaffold_034989_01G000100"/>
</dbReference>
<keyword evidence="3" id="KW-0723">Serine/threonine-protein kinase</keyword>
<reference evidence="18" key="2">
    <citation type="submission" date="2018-10" db="UniProtKB">
        <authorList>
            <consortium name="EnsemblPlants"/>
        </authorList>
    </citation>
    <scope>IDENTIFICATION</scope>
</reference>
<dbReference type="InterPro" id="IPR011009">
    <property type="entry name" value="Kinase-like_dom_sf"/>
</dbReference>
<feature type="domain" description="MSP" evidence="17">
    <location>
        <begin position="330"/>
        <end position="453"/>
    </location>
</feature>
<evidence type="ECO:0000256" key="3">
    <source>
        <dbReference type="ARBA" id="ARBA00022527"/>
    </source>
</evidence>
<dbReference type="Gene3D" id="1.10.510.10">
    <property type="entry name" value="Transferase(Phosphotransferase) domain 1"/>
    <property type="match status" value="1"/>
</dbReference>
<protein>
    <recommendedName>
        <fullName evidence="2">non-specific serine/threonine protein kinase</fullName>
        <ecNumber evidence="2">2.7.11.1</ecNumber>
    </recommendedName>
    <alternativeName>
        <fullName evidence="12">Beta'-coat protein</fullName>
    </alternativeName>
</protein>
<dbReference type="PANTHER" id="PTHR19876">
    <property type="entry name" value="COATOMER"/>
    <property type="match status" value="1"/>
</dbReference>
<dbReference type="PROSITE" id="PS50294">
    <property type="entry name" value="WD_REPEATS_REGION"/>
    <property type="match status" value="3"/>
</dbReference>
<evidence type="ECO:0000259" key="16">
    <source>
        <dbReference type="PROSITE" id="PS50011"/>
    </source>
</evidence>
<keyword evidence="6" id="KW-0677">Repeat</keyword>
<dbReference type="SUPFAM" id="SSF49354">
    <property type="entry name" value="PapD-like"/>
    <property type="match status" value="2"/>
</dbReference>
<dbReference type="PROSITE" id="PS50202">
    <property type="entry name" value="MSP"/>
    <property type="match status" value="2"/>
</dbReference>
<proteinExistence type="predicted"/>
<evidence type="ECO:0000313" key="19">
    <source>
        <dbReference type="Proteomes" id="UP000019116"/>
    </source>
</evidence>
<dbReference type="PROSITE" id="PS00109">
    <property type="entry name" value="PROTEIN_KINASE_TYR"/>
    <property type="match status" value="1"/>
</dbReference>
<evidence type="ECO:0000256" key="1">
    <source>
        <dbReference type="ARBA" id="ARBA00004156"/>
    </source>
</evidence>
<evidence type="ECO:0000256" key="2">
    <source>
        <dbReference type="ARBA" id="ARBA00012513"/>
    </source>
</evidence>
<comment type="catalytic activity">
    <reaction evidence="14">
        <text>L-seryl-[protein] + ATP = O-phospho-L-seryl-[protein] + ADP + H(+)</text>
        <dbReference type="Rhea" id="RHEA:17989"/>
        <dbReference type="Rhea" id="RHEA-COMP:9863"/>
        <dbReference type="Rhea" id="RHEA-COMP:11604"/>
        <dbReference type="ChEBI" id="CHEBI:15378"/>
        <dbReference type="ChEBI" id="CHEBI:29999"/>
        <dbReference type="ChEBI" id="CHEBI:30616"/>
        <dbReference type="ChEBI" id="CHEBI:83421"/>
        <dbReference type="ChEBI" id="CHEBI:456216"/>
        <dbReference type="EC" id="2.7.11.1"/>
    </reaction>
</comment>
<evidence type="ECO:0000256" key="6">
    <source>
        <dbReference type="ARBA" id="ARBA00022737"/>
    </source>
</evidence>
<evidence type="ECO:0000259" key="17">
    <source>
        <dbReference type="PROSITE" id="PS50202"/>
    </source>
</evidence>
<dbReference type="EnsemblPlants" id="TraesCS7A02G544600.1">
    <property type="protein sequence ID" value="TraesCS7A02G544600.1"/>
    <property type="gene ID" value="TraesCS7A02G544600"/>
</dbReference>
<dbReference type="STRING" id="4565.A0A3B6RP24"/>
<feature type="repeat" description="WD" evidence="15">
    <location>
        <begin position="1077"/>
        <end position="1119"/>
    </location>
</feature>
<evidence type="ECO:0000256" key="8">
    <source>
        <dbReference type="ARBA" id="ARBA00022777"/>
    </source>
</evidence>
<dbReference type="GO" id="GO:0005524">
    <property type="term" value="F:ATP binding"/>
    <property type="evidence" value="ECO:0007669"/>
    <property type="project" value="UniProtKB-KW"/>
</dbReference>
<feature type="repeat" description="WD" evidence="15">
    <location>
        <begin position="648"/>
        <end position="691"/>
    </location>
</feature>
<dbReference type="Pfam" id="PF00069">
    <property type="entry name" value="Pkinase"/>
    <property type="match status" value="1"/>
</dbReference>
<dbReference type="InterPro" id="IPR036322">
    <property type="entry name" value="WD40_repeat_dom_sf"/>
</dbReference>
<dbReference type="InterPro" id="IPR019775">
    <property type="entry name" value="WD40_repeat_CS"/>
</dbReference>
<dbReference type="OMA" id="NRAKQCE"/>
<dbReference type="PRINTS" id="PR00320">
    <property type="entry name" value="GPROTEINBRPT"/>
</dbReference>
<feature type="domain" description="MSP" evidence="17">
    <location>
        <begin position="811"/>
        <end position="938"/>
    </location>
</feature>
<dbReference type="InterPro" id="IPR050844">
    <property type="entry name" value="Coatomer_complex_subunit"/>
</dbReference>
<dbReference type="InterPro" id="IPR000535">
    <property type="entry name" value="MSP_dom"/>
</dbReference>
<feature type="repeat" description="WD" evidence="15">
    <location>
        <begin position="614"/>
        <end position="647"/>
    </location>
</feature>
<dbReference type="PROSITE" id="PS50082">
    <property type="entry name" value="WD_REPEATS_2"/>
    <property type="match status" value="5"/>
</dbReference>
<dbReference type="PANTHER" id="PTHR19876:SF68">
    <property type="entry name" value="COATOMER SUBUNIT BETA'-2"/>
    <property type="match status" value="1"/>
</dbReference>
<keyword evidence="19" id="KW-1185">Reference proteome</keyword>
<evidence type="ECO:0000256" key="4">
    <source>
        <dbReference type="ARBA" id="ARBA00022574"/>
    </source>
</evidence>
<evidence type="ECO:0000256" key="5">
    <source>
        <dbReference type="ARBA" id="ARBA00022679"/>
    </source>
</evidence>
<comment type="function">
    <text evidence="11">The coatomer is a cytosolic protein complex that binds to dilysine motifs and reversibly associates with Golgi non-clathrin-coated vesicles, which further mediate biosynthetic protein transport from the ER, via the Golgi up to the trans Golgi network. Coatomer complex is required for budding from Golgi membranes, and is essential for the retrograde Golgi-to-ER transport of dilysine-tagged proteins.</text>
</comment>
<dbReference type="Gramene" id="TraesCS7A02G544600.1">
    <property type="protein sequence ID" value="TraesCS7A02G544600.1"/>
    <property type="gene ID" value="TraesCS7A02G544600"/>
</dbReference>
<evidence type="ECO:0000256" key="11">
    <source>
        <dbReference type="ARBA" id="ARBA00025536"/>
    </source>
</evidence>
<keyword evidence="9" id="KW-0067">ATP-binding</keyword>
<dbReference type="InterPro" id="IPR008962">
    <property type="entry name" value="PapD-like_sf"/>
</dbReference>
<organism evidence="18">
    <name type="scientific">Triticum aestivum</name>
    <name type="common">Wheat</name>
    <dbReference type="NCBI Taxonomy" id="4565"/>
    <lineage>
        <taxon>Eukaryota</taxon>
        <taxon>Viridiplantae</taxon>
        <taxon>Streptophyta</taxon>
        <taxon>Embryophyta</taxon>
        <taxon>Tracheophyta</taxon>
        <taxon>Spermatophyta</taxon>
        <taxon>Magnoliopsida</taxon>
        <taxon>Liliopsida</taxon>
        <taxon>Poales</taxon>
        <taxon>Poaceae</taxon>
        <taxon>BOP clade</taxon>
        <taxon>Pooideae</taxon>
        <taxon>Triticodae</taxon>
        <taxon>Triticeae</taxon>
        <taxon>Triticinae</taxon>
        <taxon>Triticum</taxon>
    </lineage>
</organism>
<reference evidence="18" key="1">
    <citation type="submission" date="2018-08" db="EMBL/GenBank/DDBJ databases">
        <authorList>
            <person name="Rossello M."/>
        </authorList>
    </citation>
    <scope>NUCLEOTIDE SEQUENCE [LARGE SCALE GENOMIC DNA]</scope>
    <source>
        <strain evidence="18">cv. Chinese Spring</strain>
    </source>
</reference>
<dbReference type="SUPFAM" id="SSF56112">
    <property type="entry name" value="Protein kinase-like (PK-like)"/>
    <property type="match status" value="1"/>
</dbReference>
<evidence type="ECO:0000256" key="15">
    <source>
        <dbReference type="PROSITE-ProRule" id="PRU00221"/>
    </source>
</evidence>
<name>A0A3B6RP24_WHEAT</name>
<keyword evidence="10" id="KW-0968">Cytoplasmic vesicle</keyword>
<gene>
    <name evidence="18" type="primary">LOC123149743</name>
</gene>
<dbReference type="InterPro" id="IPR000719">
    <property type="entry name" value="Prot_kinase_dom"/>
</dbReference>
<dbReference type="Gene3D" id="2.130.10.10">
    <property type="entry name" value="YVTN repeat-like/Quinoprotein amine dehydrogenase"/>
    <property type="match status" value="2"/>
</dbReference>
<evidence type="ECO:0000256" key="12">
    <source>
        <dbReference type="ARBA" id="ARBA00032920"/>
    </source>
</evidence>
<keyword evidence="7" id="KW-0547">Nucleotide-binding</keyword>
<accession>A0A3B6RP24</accession>
<dbReference type="GO" id="GO:0006891">
    <property type="term" value="P:intra-Golgi vesicle-mediated transport"/>
    <property type="evidence" value="ECO:0000318"/>
    <property type="project" value="GO_Central"/>
</dbReference>
<evidence type="ECO:0000256" key="10">
    <source>
        <dbReference type="ARBA" id="ARBA00023329"/>
    </source>
</evidence>
<dbReference type="GO" id="GO:0030126">
    <property type="term" value="C:COPI vesicle coat"/>
    <property type="evidence" value="ECO:0000318"/>
    <property type="project" value="GO_Central"/>
</dbReference>
<feature type="repeat" description="WD" evidence="15">
    <location>
        <begin position="1120"/>
        <end position="1163"/>
    </location>
</feature>
<dbReference type="Gene3D" id="3.30.200.20">
    <property type="entry name" value="Phosphorylase Kinase, domain 1"/>
    <property type="match status" value="1"/>
</dbReference>
<dbReference type="GeneID" id="123149743"/>
<dbReference type="FunFam" id="2.130.10.10:FF:000016">
    <property type="entry name" value="Coatomer alpha subunit, putative"/>
    <property type="match status" value="2"/>
</dbReference>
<evidence type="ECO:0000313" key="18">
    <source>
        <dbReference type="EnsemblPlants" id="TraesCS7A02G544600.1"/>
    </source>
</evidence>
<dbReference type="PROSITE" id="PS00678">
    <property type="entry name" value="WD_REPEATS_1"/>
    <property type="match status" value="2"/>
</dbReference>
<dbReference type="SUPFAM" id="SSF50978">
    <property type="entry name" value="WD40 repeat-like"/>
    <property type="match status" value="2"/>
</dbReference>
<dbReference type="SMART" id="SM00320">
    <property type="entry name" value="WD40"/>
    <property type="match status" value="11"/>
</dbReference>
<dbReference type="PROSITE" id="PS50011">
    <property type="entry name" value="PROTEIN_KINASE_DOM"/>
    <property type="match status" value="1"/>
</dbReference>
<dbReference type="GO" id="GO:0006886">
    <property type="term" value="P:intracellular protein transport"/>
    <property type="evidence" value="ECO:0000318"/>
    <property type="project" value="GO_Central"/>
</dbReference>
<sequence>MDPRGGITQIELEYMVHDEDAEPIALPLPLLEKITNYFSHELIIGRGGFAVVYKVSRVLLLLQAVLDNGIVTVKRLFDTHMHEEQFQGEVECLMKVKHKNIVRFLGYCADTQGNISDYKGKMVMADVQQRLLCFEYLPKGSLDGYITDSPGELNWRKRYDIIKGICEGLNYPHQNNILHLDLTPGNILLDEDMMPKITDFGLSRCFEEDQTGVITKNVAGTRGYLAPECYNKEIVLAHKFDLYSLGVIMIEILTGKKGCQVTIENVLQIWNNTVLDALQWGQIRVCAKIGMECTEVDPAKRPASMKHIMDWLAEIECSTHVIPAGGTRELLLVHPSALCFPFEPNKAITCPLQLTNNTDKHVAFRLMDNSMESSFLRLPLYDVMPPNTPYTLIVTTQEKEDLPRKYIIDVILQSATLILGDDDHINTFRSQPDKFFQETGNDIQVVKRKALYTLTHIATSFSKPILSTVKVHVYIEMHLSCLDTNRAKQWIIIGDENGHVGFWDYPTQKKVDALKVSASRVTCIRFIERKQWIVAGTEDGYLHVYSYETRIQKITSLRVGAIENLESRAAHTHLAIHPTQPYLLSVYGFKVKLWDWDVGWECIQTFENEELMTILRVAFNPNDTFATASMDCTVEVWSLDSPEFIYTLVGHSSIVNCLDFFTCDDQEYLVTGSHDQTAKIWDLRKMMCIHTLEAFVSPVMSLLYQPDLQILITGSKDGAIYLWSTTNCGNYSCPPTLNRVIKIGCVGAVYHIACVMGGLVIGKENAVAIMDIDDVNYQEQPTDKSEQQLSACTTHHAGDMSKEKAGSISKLLDVHPLELRFPYCPNEPIPCSLHLTNNTDENVAFRLVDKSGKSPWCFAKLPLCGIVPHGSTYTLTVTMKEEMKLKEETDFDLVIQSSLLGDKYIEVFNDQSESDTFFKEAKQFGNMVHEVTLKAVYVQYGEITSENISVKYNPDSLWSLDAHPTEPWILTGHNSGYARIWNNEMKFLINSFKVSDQDAVSCVKFIARRQLIVAMTDRAHLHVYDCSCVTKIEKISFERGDYGTSTLLAVHPILPYVLASGLMLLNWDLSWKTTRIFESEAVTAEAVAFNTRDTNSFASGSYDGEVQVWRFDSSDPEYSLLGHLKKVTCLDFVTCGDQQYLISGSYDATVKIWDLQKRECICTLEAMSPVHCVLAHPNLPVIITGTEHGIIHLWNSTDFRLKRTISLGGGGPVITLGCLMGSPRVVIGQENAFFAMDIHDDWGGQPQGRDNFIGLLGSSLEEGLHAKRHRQW</sequence>
<feature type="domain" description="Protein kinase" evidence="16">
    <location>
        <begin position="38"/>
        <end position="312"/>
    </location>
</feature>
<dbReference type="CDD" id="cd00200">
    <property type="entry name" value="WD40"/>
    <property type="match status" value="1"/>
</dbReference>
<dbReference type="InterPro" id="IPR020472">
    <property type="entry name" value="WD40_PAC1"/>
</dbReference>
<evidence type="ECO:0000256" key="9">
    <source>
        <dbReference type="ARBA" id="ARBA00022840"/>
    </source>
</evidence>
<comment type="subcellular location">
    <subcellularLocation>
        <location evidence="1">Cytoplasmic vesicle membrane</location>
    </subcellularLocation>
</comment>
<evidence type="ECO:0000256" key="13">
    <source>
        <dbReference type="ARBA" id="ARBA00047899"/>
    </source>
</evidence>
<keyword evidence="8" id="KW-0418">Kinase</keyword>
<dbReference type="GO" id="GO:0006888">
    <property type="term" value="P:endoplasmic reticulum to Golgi vesicle-mediated transport"/>
    <property type="evidence" value="ECO:0000318"/>
    <property type="project" value="GO_Central"/>
</dbReference>
<dbReference type="AlphaFoldDB" id="A0A3B6RP24"/>
<dbReference type="InterPro" id="IPR008266">
    <property type="entry name" value="Tyr_kinase_AS"/>
</dbReference>
<dbReference type="Pfam" id="PF00400">
    <property type="entry name" value="WD40"/>
    <property type="match status" value="7"/>
</dbReference>
<comment type="catalytic activity">
    <reaction evidence="13">
        <text>L-threonyl-[protein] + ATP = O-phospho-L-threonyl-[protein] + ADP + H(+)</text>
        <dbReference type="Rhea" id="RHEA:46608"/>
        <dbReference type="Rhea" id="RHEA-COMP:11060"/>
        <dbReference type="Rhea" id="RHEA-COMP:11605"/>
        <dbReference type="ChEBI" id="CHEBI:15378"/>
        <dbReference type="ChEBI" id="CHEBI:30013"/>
        <dbReference type="ChEBI" id="CHEBI:30616"/>
        <dbReference type="ChEBI" id="CHEBI:61977"/>
        <dbReference type="ChEBI" id="CHEBI:456216"/>
        <dbReference type="EC" id="2.7.11.1"/>
    </reaction>
</comment>
<feature type="repeat" description="WD" evidence="15">
    <location>
        <begin position="692"/>
        <end position="724"/>
    </location>
</feature>
<dbReference type="EC" id="2.7.11.1" evidence="2"/>
<dbReference type="InterPro" id="IPR013783">
    <property type="entry name" value="Ig-like_fold"/>
</dbReference>
<keyword evidence="4 15" id="KW-0853">WD repeat</keyword>
<dbReference type="Gramene" id="TraesCS7A03G1325900.1">
    <property type="protein sequence ID" value="TraesCS7A03G1325900.1.CDS"/>
    <property type="gene ID" value="TraesCS7A03G1325900"/>
</dbReference>
<dbReference type="FunFam" id="1.10.510.10:FF:001023">
    <property type="entry name" value="Os07g0541700 protein"/>
    <property type="match status" value="1"/>
</dbReference>
<dbReference type="Proteomes" id="UP000019116">
    <property type="component" value="Chromosome 7A"/>
</dbReference>
<evidence type="ECO:0000256" key="7">
    <source>
        <dbReference type="ARBA" id="ARBA00022741"/>
    </source>
</evidence>
<evidence type="ECO:0000256" key="14">
    <source>
        <dbReference type="ARBA" id="ARBA00048679"/>
    </source>
</evidence>
<dbReference type="GO" id="GO:0006890">
    <property type="term" value="P:retrograde vesicle-mediated transport, Golgi to endoplasmic reticulum"/>
    <property type="evidence" value="ECO:0000318"/>
    <property type="project" value="GO_Central"/>
</dbReference>
<dbReference type="InterPro" id="IPR001680">
    <property type="entry name" value="WD40_rpt"/>
</dbReference>
<dbReference type="GO" id="GO:0004674">
    <property type="term" value="F:protein serine/threonine kinase activity"/>
    <property type="evidence" value="ECO:0007669"/>
    <property type="project" value="UniProtKB-KW"/>
</dbReference>
<dbReference type="InterPro" id="IPR015943">
    <property type="entry name" value="WD40/YVTN_repeat-like_dom_sf"/>
</dbReference>
<keyword evidence="5" id="KW-0808">Transferase</keyword>
<dbReference type="Gene3D" id="2.60.40.10">
    <property type="entry name" value="Immunoglobulins"/>
    <property type="match status" value="2"/>
</dbReference>
<dbReference type="RefSeq" id="XP_044425388.1">
    <property type="nucleotide sequence ID" value="XM_044569453.1"/>
</dbReference>